<keyword evidence="3" id="KW-0349">Heme</keyword>
<dbReference type="InterPro" id="IPR004559">
    <property type="entry name" value="HemW-like"/>
</dbReference>
<dbReference type="CDD" id="cd01335">
    <property type="entry name" value="Radical_SAM"/>
    <property type="match status" value="1"/>
</dbReference>
<dbReference type="PANTHER" id="PTHR13932:SF5">
    <property type="entry name" value="RADICAL S-ADENOSYL METHIONINE DOMAIN-CONTAINING PROTEIN 1, MITOCHONDRIAL"/>
    <property type="match status" value="1"/>
</dbReference>
<evidence type="ECO:0000313" key="7">
    <source>
        <dbReference type="Proteomes" id="UP000002754"/>
    </source>
</evidence>
<dbReference type="NCBIfam" id="TIGR00539">
    <property type="entry name" value="hemN_rel"/>
    <property type="match status" value="1"/>
</dbReference>
<dbReference type="EMBL" id="ALPT02000010">
    <property type="protein sequence ID" value="KGA98455.1"/>
    <property type="molecule type" value="Genomic_DNA"/>
</dbReference>
<feature type="domain" description="Radical SAM core" evidence="4">
    <location>
        <begin position="1"/>
        <end position="234"/>
    </location>
</feature>
<keyword evidence="3" id="KW-0949">S-adenosyl-L-methionine</keyword>
<dbReference type="GO" id="GO:0005737">
    <property type="term" value="C:cytoplasm"/>
    <property type="evidence" value="ECO:0007669"/>
    <property type="project" value="UniProtKB-SubCell"/>
</dbReference>
<keyword evidence="3" id="KW-0143">Chaperone</keyword>
<dbReference type="InterPro" id="IPR007197">
    <property type="entry name" value="rSAM"/>
</dbReference>
<keyword evidence="3" id="KW-0408">Iron</keyword>
<keyword evidence="3" id="KW-0963">Cytoplasm</keyword>
<dbReference type="Proteomes" id="UP000297014">
    <property type="component" value="Unassembled WGS sequence"/>
</dbReference>
<evidence type="ECO:0000313" key="8">
    <source>
        <dbReference type="Proteomes" id="UP000297014"/>
    </source>
</evidence>
<sequence>MIQAAYIHIPFCEQICFYCDFNKVFLKNQPVEEYIDSVLKELDLTKGDKQKPFQLKTIYIGGGTPTALSAGQLERLLQGIQERVAMEQVEEFTVEVNPDNATMDRLNVLKKYGVNRLSIGVQTFDEVLLKAIGRTHVEENIYKAIENSRKAGFENISIDLMFGLPQQTPEQFKITLQKAFELGVEHISAYSLKIEEKTVFFNRQRKGKLQLPPEDDEVKMYELLREQTSSNGFVQYEISNFAKPGYESKHNLVYWNNEEYYAFGAGAHGYVSGVRHHNHGPLPKYLKAVACGELPRLQESKVSLVEKIEEEMFLGLRKREGINRSLFIEKYNLDYEQLFQVQLMKLKNRGLIEDTTNGIRLTDEGLLLGNEVFEQFLAVLNDVD</sequence>
<dbReference type="SFLD" id="SFLDF00562">
    <property type="entry name" value="HemN-like__clustered_with_heat"/>
    <property type="match status" value="1"/>
</dbReference>
<keyword evidence="7" id="KW-1185">Reference proteome</keyword>
<dbReference type="AlphaFoldDB" id="A0A094XI43"/>
<comment type="function">
    <text evidence="3">Probably acts as a heme chaperone, transferring heme to an unknown acceptor. Binds one molecule of heme per monomer, possibly covalently. Binds 1 [4Fe-4S] cluster. The cluster is coordinated with 3 cysteines and an exchangeable S-adenosyl-L-methionine.</text>
</comment>
<dbReference type="OrthoDB" id="9808022at2"/>
<dbReference type="PROSITE" id="PS51918">
    <property type="entry name" value="RADICAL_SAM"/>
    <property type="match status" value="1"/>
</dbReference>
<dbReference type="SMART" id="SM00729">
    <property type="entry name" value="Elp3"/>
    <property type="match status" value="1"/>
</dbReference>
<dbReference type="SUPFAM" id="SSF102114">
    <property type="entry name" value="Radical SAM enzymes"/>
    <property type="match status" value="1"/>
</dbReference>
<dbReference type="SFLD" id="SFLDG01065">
    <property type="entry name" value="anaerobic_coproporphyrinogen-I"/>
    <property type="match status" value="1"/>
</dbReference>
<organism evidence="5 7">
    <name type="scientific">Alkalihalobacillus alcalophilus ATCC 27647 = CGMCC 1.3604</name>
    <dbReference type="NCBI Taxonomy" id="1218173"/>
    <lineage>
        <taxon>Bacteria</taxon>
        <taxon>Bacillati</taxon>
        <taxon>Bacillota</taxon>
        <taxon>Bacilli</taxon>
        <taxon>Bacillales</taxon>
        <taxon>Bacillaceae</taxon>
        <taxon>Alkalihalobacillus</taxon>
    </lineage>
</organism>
<dbReference type="InterPro" id="IPR010723">
    <property type="entry name" value="HemN_C"/>
</dbReference>
<reference evidence="5 7" key="1">
    <citation type="journal article" date="2014" name="Genome Announc.">
        <title>Draft Genome Sequence of Bacillus alcalophilus AV1934, a Classic Alkaliphile Isolated from Human Feces in 1934.</title>
        <authorList>
            <person name="Attie O."/>
            <person name="Jayaprakash A."/>
            <person name="Shah H."/>
            <person name="Paulsen I.T."/>
            <person name="Morino M."/>
            <person name="Takahashi Y."/>
            <person name="Narumi I."/>
            <person name="Sachidanandam R."/>
            <person name="Satoh K."/>
            <person name="Ito M."/>
            <person name="Krulwich T.A."/>
        </authorList>
    </citation>
    <scope>NUCLEOTIDE SEQUENCE [LARGE SCALE GENOMIC DNA]</scope>
    <source>
        <strain evidence="5 7">AV1934</strain>
    </source>
</reference>
<keyword evidence="3" id="KW-0411">Iron-sulfur</keyword>
<evidence type="ECO:0000313" key="5">
    <source>
        <dbReference type="EMBL" id="KGA98455.1"/>
    </source>
</evidence>
<dbReference type="GO" id="GO:0051539">
    <property type="term" value="F:4 iron, 4 sulfur cluster binding"/>
    <property type="evidence" value="ECO:0007669"/>
    <property type="project" value="UniProtKB-UniRule"/>
</dbReference>
<dbReference type="InterPro" id="IPR058240">
    <property type="entry name" value="rSAM_sf"/>
</dbReference>
<keyword evidence="5" id="KW-0560">Oxidoreductase</keyword>
<gene>
    <name evidence="6" type="ORF">AJ85_02730</name>
    <name evidence="5" type="ORF">BALCAV_0204300</name>
</gene>
<evidence type="ECO:0000259" key="4">
    <source>
        <dbReference type="PROSITE" id="PS51918"/>
    </source>
</evidence>
<name>A0A094XI43_ALKAL</name>
<dbReference type="PANTHER" id="PTHR13932">
    <property type="entry name" value="COPROPORPHYRINIGEN III OXIDASE"/>
    <property type="match status" value="1"/>
</dbReference>
<dbReference type="GO" id="GO:0046872">
    <property type="term" value="F:metal ion binding"/>
    <property type="evidence" value="ECO:0007669"/>
    <property type="project" value="UniProtKB-UniRule"/>
</dbReference>
<dbReference type="RefSeq" id="WP_003323297.1">
    <property type="nucleotide sequence ID" value="NZ_ALPT02000010.1"/>
</dbReference>
<protein>
    <recommendedName>
        <fullName evidence="2 3">Heme chaperone HemW</fullName>
    </recommendedName>
</protein>
<dbReference type="Proteomes" id="UP000002754">
    <property type="component" value="Unassembled WGS sequence"/>
</dbReference>
<dbReference type="SFLD" id="SFLDS00029">
    <property type="entry name" value="Radical_SAM"/>
    <property type="match status" value="1"/>
</dbReference>
<keyword evidence="3" id="KW-0479">Metal-binding</keyword>
<dbReference type="eggNOG" id="COG0635">
    <property type="taxonomic scope" value="Bacteria"/>
</dbReference>
<dbReference type="Gene3D" id="3.80.30.20">
    <property type="entry name" value="tm_1862 like domain"/>
    <property type="match status" value="1"/>
</dbReference>
<comment type="caution">
    <text evidence="5">The sequence shown here is derived from an EMBL/GenBank/DDBJ whole genome shotgun (WGS) entry which is preliminary data.</text>
</comment>
<dbReference type="EMBL" id="JALP01000373">
    <property type="protein sequence ID" value="THG88525.1"/>
    <property type="molecule type" value="Genomic_DNA"/>
</dbReference>
<dbReference type="STRING" id="1218173.BALCAV_0204300"/>
<dbReference type="InterPro" id="IPR023404">
    <property type="entry name" value="rSAM_horseshoe"/>
</dbReference>
<proteinExistence type="inferred from homology"/>
<evidence type="ECO:0000313" key="6">
    <source>
        <dbReference type="EMBL" id="THG88525.1"/>
    </source>
</evidence>
<comment type="subcellular location">
    <subcellularLocation>
        <location evidence="3">Cytoplasm</location>
    </subcellularLocation>
</comment>
<dbReference type="InterPro" id="IPR034505">
    <property type="entry name" value="Coproporphyrinogen-III_oxidase"/>
</dbReference>
<reference evidence="6 8" key="2">
    <citation type="submission" date="2014-01" db="EMBL/GenBank/DDBJ databases">
        <title>Draft genome sequencing of Bacillus alcalophilus CGMCC 1.3604.</title>
        <authorList>
            <person name="Yang J."/>
            <person name="Diao L."/>
            <person name="Yang S."/>
        </authorList>
    </citation>
    <scope>NUCLEOTIDE SEQUENCE [LARGE SCALE GENOMIC DNA]</scope>
    <source>
        <strain evidence="6 8">CGMCC 1.3604</strain>
    </source>
</reference>
<evidence type="ECO:0000256" key="2">
    <source>
        <dbReference type="ARBA" id="ARBA00017228"/>
    </source>
</evidence>
<dbReference type="SFLD" id="SFLDG01082">
    <property type="entry name" value="B12-binding_domain_containing"/>
    <property type="match status" value="1"/>
</dbReference>
<dbReference type="SFLD" id="SFLDF00288">
    <property type="entry name" value="HemN-like__clustered_with_nucl"/>
    <property type="match status" value="1"/>
</dbReference>
<dbReference type="GO" id="GO:0004109">
    <property type="term" value="F:coproporphyrinogen oxidase activity"/>
    <property type="evidence" value="ECO:0007669"/>
    <property type="project" value="InterPro"/>
</dbReference>
<comment type="similarity">
    <text evidence="1">Belongs to the anaerobic coproporphyrinogen-III oxidase family. HemW subfamily.</text>
</comment>
<evidence type="ECO:0000256" key="3">
    <source>
        <dbReference type="RuleBase" id="RU364116"/>
    </source>
</evidence>
<keyword evidence="3" id="KW-0004">4Fe-4S</keyword>
<dbReference type="Pfam" id="PF06969">
    <property type="entry name" value="HemN_C"/>
    <property type="match status" value="1"/>
</dbReference>
<dbReference type="Pfam" id="PF04055">
    <property type="entry name" value="Radical_SAM"/>
    <property type="match status" value="1"/>
</dbReference>
<dbReference type="GO" id="GO:0006779">
    <property type="term" value="P:porphyrin-containing compound biosynthetic process"/>
    <property type="evidence" value="ECO:0007669"/>
    <property type="project" value="InterPro"/>
</dbReference>
<accession>A0A094XI43</accession>
<dbReference type="InterPro" id="IPR006638">
    <property type="entry name" value="Elp3/MiaA/NifB-like_rSAM"/>
</dbReference>
<evidence type="ECO:0000256" key="1">
    <source>
        <dbReference type="ARBA" id="ARBA00006100"/>
    </source>
</evidence>